<evidence type="ECO:0000313" key="2">
    <source>
        <dbReference type="EMBL" id="ETR64881.1"/>
    </source>
</evidence>
<dbReference type="Pfam" id="PF12770">
    <property type="entry name" value="CHAT"/>
    <property type="match status" value="1"/>
</dbReference>
<dbReference type="AlphaFoldDB" id="A0A1V1NQL9"/>
<protein>
    <recommendedName>
        <fullName evidence="1">CHAT domain-containing protein</fullName>
    </recommendedName>
</protein>
<evidence type="ECO:0000259" key="1">
    <source>
        <dbReference type="Pfam" id="PF12770"/>
    </source>
</evidence>
<dbReference type="Proteomes" id="UP000189670">
    <property type="component" value="Unassembled WGS sequence"/>
</dbReference>
<proteinExistence type="predicted"/>
<name>A0A1V1NQL9_9BACT</name>
<dbReference type="InterPro" id="IPR024983">
    <property type="entry name" value="CHAT_dom"/>
</dbReference>
<evidence type="ECO:0000313" key="3">
    <source>
        <dbReference type="Proteomes" id="UP000189670"/>
    </source>
</evidence>
<sequence length="75" mass="8224">MYAGTPAISVNLWSVESKSAKVMSVGLFEYLKSGKACGDALQQMKIRMIRGDEGALNKHPFFWAPMVIFGLNGNN</sequence>
<organism evidence="2 3">
    <name type="scientific">Candidatus Magnetoglobus multicellularis str. Araruama</name>
    <dbReference type="NCBI Taxonomy" id="890399"/>
    <lineage>
        <taxon>Bacteria</taxon>
        <taxon>Pseudomonadati</taxon>
        <taxon>Thermodesulfobacteriota</taxon>
        <taxon>Desulfobacteria</taxon>
        <taxon>Desulfobacterales</taxon>
        <taxon>Desulfobacteraceae</taxon>
        <taxon>Candidatus Magnetoglobus</taxon>
    </lineage>
</organism>
<reference evidence="3" key="1">
    <citation type="submission" date="2012-11" db="EMBL/GenBank/DDBJ databases">
        <authorList>
            <person name="Lucero-Rivera Y.E."/>
            <person name="Tovar-Ramirez D."/>
        </authorList>
    </citation>
    <scope>NUCLEOTIDE SEQUENCE [LARGE SCALE GENOMIC DNA]</scope>
    <source>
        <strain evidence="3">Araruama</strain>
    </source>
</reference>
<dbReference type="EMBL" id="ATBP01003505">
    <property type="protein sequence ID" value="ETR64881.1"/>
    <property type="molecule type" value="Genomic_DNA"/>
</dbReference>
<accession>A0A1V1NQL9</accession>
<comment type="caution">
    <text evidence="2">The sequence shown here is derived from an EMBL/GenBank/DDBJ whole genome shotgun (WGS) entry which is preliminary data.</text>
</comment>
<feature type="domain" description="CHAT" evidence="1">
    <location>
        <begin position="1"/>
        <end position="70"/>
    </location>
</feature>
<gene>
    <name evidence="2" type="ORF">OMM_15194</name>
</gene>